<feature type="domain" description="NAD-dependent epimerase/dehydratase" evidence="2">
    <location>
        <begin position="3"/>
        <end position="224"/>
    </location>
</feature>
<proteinExistence type="inferred from homology"/>
<keyword evidence="5" id="KW-1185">Reference proteome</keyword>
<evidence type="ECO:0000259" key="3">
    <source>
        <dbReference type="Pfam" id="PF08338"/>
    </source>
</evidence>
<feature type="domain" description="DUF1731" evidence="3">
    <location>
        <begin position="258"/>
        <end position="304"/>
    </location>
</feature>
<dbReference type="Pfam" id="PF01370">
    <property type="entry name" value="Epimerase"/>
    <property type="match status" value="1"/>
</dbReference>
<dbReference type="InterPro" id="IPR010099">
    <property type="entry name" value="SDR39U1"/>
</dbReference>
<dbReference type="SUPFAM" id="SSF51735">
    <property type="entry name" value="NAD(P)-binding Rossmann-fold domains"/>
    <property type="match status" value="1"/>
</dbReference>
<dbReference type="Proteomes" id="UP001500433">
    <property type="component" value="Unassembled WGS sequence"/>
</dbReference>
<protein>
    <submittedName>
        <fullName evidence="4">TIGR01777 family oxidoreductase</fullName>
    </submittedName>
</protein>
<dbReference type="Pfam" id="PF08338">
    <property type="entry name" value="DUF1731"/>
    <property type="match status" value="1"/>
</dbReference>
<sequence>MRVLITGATGLIGQEIVKCCHEKDIKVNYLTTSKSKIVQTDTDSSHDYQGFYWNPKTKEIDINCFKDVAVIIHLAGATVSKRWTSAYKKEILSSRKETTELLINALKEESHTVKQIISASAIGIYPDSLTKYYDQTHNEISPSFLGQVVAVWEDAVDEFSKLGINVSKIRIGLVLSNKGGALQEMVKPIKLGMGSAFGNGKQWQSWIHINDLAHMFLYALKHNLTGVYNGVAPNPVSNNELTKAIALVMKKPLFMPNIPKFFMKLVLGEMHILLFESQRVSSKRIEDKGFYFKYNYLEPALKNLLGRT</sequence>
<dbReference type="EMBL" id="BAABJH010000005">
    <property type="protein sequence ID" value="GAA4896911.1"/>
    <property type="molecule type" value="Genomic_DNA"/>
</dbReference>
<gene>
    <name evidence="4" type="ORF">GCM10023311_22080</name>
</gene>
<dbReference type="InterPro" id="IPR001509">
    <property type="entry name" value="Epimerase_deHydtase"/>
</dbReference>
<evidence type="ECO:0000256" key="1">
    <source>
        <dbReference type="ARBA" id="ARBA00009353"/>
    </source>
</evidence>
<dbReference type="NCBIfam" id="TIGR01777">
    <property type="entry name" value="yfcH"/>
    <property type="match status" value="1"/>
</dbReference>
<evidence type="ECO:0000313" key="4">
    <source>
        <dbReference type="EMBL" id="GAA4896911.1"/>
    </source>
</evidence>
<dbReference type="RefSeq" id="WP_345274212.1">
    <property type="nucleotide sequence ID" value="NZ_BAABJH010000005.1"/>
</dbReference>
<dbReference type="PANTHER" id="PTHR11092">
    <property type="entry name" value="SUGAR NUCLEOTIDE EPIMERASE RELATED"/>
    <property type="match status" value="1"/>
</dbReference>
<dbReference type="Gene3D" id="3.40.50.720">
    <property type="entry name" value="NAD(P)-binding Rossmann-like Domain"/>
    <property type="match status" value="1"/>
</dbReference>
<dbReference type="PANTHER" id="PTHR11092:SF0">
    <property type="entry name" value="EPIMERASE FAMILY PROTEIN SDR39U1"/>
    <property type="match status" value="1"/>
</dbReference>
<accession>A0ABP9FIK8</accession>
<organism evidence="4 5">
    <name type="scientific">Flaviramulus aquimarinus</name>
    <dbReference type="NCBI Taxonomy" id="1170456"/>
    <lineage>
        <taxon>Bacteria</taxon>
        <taxon>Pseudomonadati</taxon>
        <taxon>Bacteroidota</taxon>
        <taxon>Flavobacteriia</taxon>
        <taxon>Flavobacteriales</taxon>
        <taxon>Flavobacteriaceae</taxon>
        <taxon>Flaviramulus</taxon>
    </lineage>
</organism>
<comment type="similarity">
    <text evidence="1">Belongs to the NAD(P)-dependent epimerase/dehydratase family. SDR39U1 subfamily.</text>
</comment>
<dbReference type="InterPro" id="IPR013549">
    <property type="entry name" value="DUF1731"/>
</dbReference>
<comment type="caution">
    <text evidence="4">The sequence shown here is derived from an EMBL/GenBank/DDBJ whole genome shotgun (WGS) entry which is preliminary data.</text>
</comment>
<reference evidence="5" key="1">
    <citation type="journal article" date="2019" name="Int. J. Syst. Evol. Microbiol.">
        <title>The Global Catalogue of Microorganisms (GCM) 10K type strain sequencing project: providing services to taxonomists for standard genome sequencing and annotation.</title>
        <authorList>
            <consortium name="The Broad Institute Genomics Platform"/>
            <consortium name="The Broad Institute Genome Sequencing Center for Infectious Disease"/>
            <person name="Wu L."/>
            <person name="Ma J."/>
        </authorList>
    </citation>
    <scope>NUCLEOTIDE SEQUENCE [LARGE SCALE GENOMIC DNA]</scope>
    <source>
        <strain evidence="5">JCM 18274</strain>
    </source>
</reference>
<evidence type="ECO:0000259" key="2">
    <source>
        <dbReference type="Pfam" id="PF01370"/>
    </source>
</evidence>
<dbReference type="InterPro" id="IPR036291">
    <property type="entry name" value="NAD(P)-bd_dom_sf"/>
</dbReference>
<evidence type="ECO:0000313" key="5">
    <source>
        <dbReference type="Proteomes" id="UP001500433"/>
    </source>
</evidence>
<name>A0ABP9FIK8_9FLAO</name>